<evidence type="ECO:0000256" key="2">
    <source>
        <dbReference type="SAM" id="MobiDB-lite"/>
    </source>
</evidence>
<evidence type="ECO:0008006" key="8">
    <source>
        <dbReference type="Google" id="ProtNLM"/>
    </source>
</evidence>
<dbReference type="PANTHER" id="PTHR30469">
    <property type="entry name" value="MULTIDRUG RESISTANCE PROTEIN MDTA"/>
    <property type="match status" value="1"/>
</dbReference>
<dbReference type="PANTHER" id="PTHR30469:SF33">
    <property type="entry name" value="SLR1207 PROTEIN"/>
    <property type="match status" value="1"/>
</dbReference>
<dbReference type="Gene3D" id="2.40.50.100">
    <property type="match status" value="1"/>
</dbReference>
<evidence type="ECO:0000259" key="3">
    <source>
        <dbReference type="Pfam" id="PF25917"/>
    </source>
</evidence>
<organism evidence="6 7">
    <name type="scientific">Candidatus Shapirobacteria bacterium CG08_land_8_20_14_0_20_39_18</name>
    <dbReference type="NCBI Taxonomy" id="1974883"/>
    <lineage>
        <taxon>Bacteria</taxon>
        <taxon>Candidatus Shapironibacteriota</taxon>
    </lineage>
</organism>
<dbReference type="GO" id="GO:1990281">
    <property type="term" value="C:efflux pump complex"/>
    <property type="evidence" value="ECO:0007669"/>
    <property type="project" value="TreeGrafter"/>
</dbReference>
<dbReference type="EMBL" id="PEYO01000006">
    <property type="protein sequence ID" value="PIU03786.1"/>
    <property type="molecule type" value="Genomic_DNA"/>
</dbReference>
<feature type="compositionally biased region" description="Gly residues" evidence="2">
    <location>
        <begin position="408"/>
        <end position="419"/>
    </location>
</feature>
<protein>
    <recommendedName>
        <fullName evidence="8">RND efflux pump membrane fusion protein barrel-sandwich domain-containing protein</fullName>
    </recommendedName>
</protein>
<comment type="caution">
    <text evidence="6">The sequence shown here is derived from an EMBL/GenBank/DDBJ whole genome shotgun (WGS) entry which is preliminary data.</text>
</comment>
<feature type="domain" description="Multidrug resistance protein MdtA-like barrel-sandwich hybrid" evidence="3">
    <location>
        <begin position="72"/>
        <end position="229"/>
    </location>
</feature>
<proteinExistence type="inferred from homology"/>
<dbReference type="InterPro" id="IPR058649">
    <property type="entry name" value="CzcB_C"/>
</dbReference>
<dbReference type="AlphaFoldDB" id="A0A2M6XDQ8"/>
<dbReference type="Pfam" id="PF25917">
    <property type="entry name" value="BSH_RND"/>
    <property type="match status" value="1"/>
</dbReference>
<dbReference type="GO" id="GO:0015562">
    <property type="term" value="F:efflux transmembrane transporter activity"/>
    <property type="evidence" value="ECO:0007669"/>
    <property type="project" value="TreeGrafter"/>
</dbReference>
<evidence type="ECO:0000256" key="1">
    <source>
        <dbReference type="ARBA" id="ARBA00009477"/>
    </source>
</evidence>
<dbReference type="InterPro" id="IPR058625">
    <property type="entry name" value="MdtA-like_BSH"/>
</dbReference>
<dbReference type="Pfam" id="PF25975">
    <property type="entry name" value="CzcB_C"/>
    <property type="match status" value="1"/>
</dbReference>
<dbReference type="InterPro" id="IPR006143">
    <property type="entry name" value="RND_pump_MFP"/>
</dbReference>
<evidence type="ECO:0000313" key="7">
    <source>
        <dbReference type="Proteomes" id="UP000228996"/>
    </source>
</evidence>
<dbReference type="SUPFAM" id="SSF111369">
    <property type="entry name" value="HlyD-like secretion proteins"/>
    <property type="match status" value="1"/>
</dbReference>
<gene>
    <name evidence="6" type="ORF">COT44_01365</name>
</gene>
<dbReference type="Gene3D" id="2.40.30.170">
    <property type="match status" value="1"/>
</dbReference>
<comment type="similarity">
    <text evidence="1">Belongs to the membrane fusion protein (MFP) (TC 8.A.1) family.</text>
</comment>
<dbReference type="Proteomes" id="UP000228996">
    <property type="component" value="Unassembled WGS sequence"/>
</dbReference>
<sequence>MKRFIQLFNRTINSRKKKTVMLFSVLVIILVGWKVFGSKSAKIQYQTSQVERGTLINTVSASGNISTVGNISILTQATGTIKNVYVKNGDSVVQGQKIAEITLDQNSSQKSTSAYASYLSAKNSLSSVQSSLYSLDSSMWAAQRVFMNDAVARGLLKDDPTYIQENDNWQAAQAKYISQQNVIAQAQASLSNAWITYQQLSSNITAPASGKINNLNIAPGLVIASQTTSSTTSTSLQSLGTITTANIFPQASANLSEVDVTKVKQGQKVMITLDALPDLTFTGKVLVINTNGQTSSNVTTYPVTIEFDSSNEKIYPNMGVNAEIIIDIKTDVLLVPSAVIQTSSGQSTVQILKNGKLSQVSVEIGNSNDTQTEIVSGLNEGDTVVTNIITSATTTSRTGTSISPFSSFGGGGGQMRINR</sequence>
<feature type="region of interest" description="Disordered" evidence="2">
    <location>
        <begin position="400"/>
        <end position="419"/>
    </location>
</feature>
<reference evidence="7" key="1">
    <citation type="submission" date="2017-09" db="EMBL/GenBank/DDBJ databases">
        <title>Depth-based differentiation of microbial function through sediment-hosted aquifers and enrichment of novel symbionts in the deep terrestrial subsurface.</title>
        <authorList>
            <person name="Probst A.J."/>
            <person name="Ladd B."/>
            <person name="Jarett J.K."/>
            <person name="Geller-Mcgrath D.E."/>
            <person name="Sieber C.M.K."/>
            <person name="Emerson J.B."/>
            <person name="Anantharaman K."/>
            <person name="Thomas B.C."/>
            <person name="Malmstrom R."/>
            <person name="Stieglmeier M."/>
            <person name="Klingl A."/>
            <person name="Woyke T."/>
            <person name="Ryan C.M."/>
            <person name="Banfield J.F."/>
        </authorList>
    </citation>
    <scope>NUCLEOTIDE SEQUENCE [LARGE SCALE GENOMIC DNA]</scope>
</reference>
<evidence type="ECO:0000259" key="5">
    <source>
        <dbReference type="Pfam" id="PF25990"/>
    </source>
</evidence>
<accession>A0A2M6XDQ8</accession>
<feature type="domain" description="CzcB-like C-terminal circularly permuted SH3-like" evidence="4">
    <location>
        <begin position="334"/>
        <end position="386"/>
    </location>
</feature>
<dbReference type="InterPro" id="IPR058636">
    <property type="entry name" value="Beta-barrel_YknX"/>
</dbReference>
<evidence type="ECO:0000259" key="4">
    <source>
        <dbReference type="Pfam" id="PF25975"/>
    </source>
</evidence>
<name>A0A2M6XDQ8_9BACT</name>
<feature type="domain" description="YknX-like beta-barrel" evidence="5">
    <location>
        <begin position="250"/>
        <end position="324"/>
    </location>
</feature>
<dbReference type="Pfam" id="PF25990">
    <property type="entry name" value="Beta-barrel_YknX"/>
    <property type="match status" value="1"/>
</dbReference>
<dbReference type="Gene3D" id="2.40.420.20">
    <property type="match status" value="1"/>
</dbReference>
<dbReference type="NCBIfam" id="TIGR01730">
    <property type="entry name" value="RND_mfp"/>
    <property type="match status" value="1"/>
</dbReference>
<evidence type="ECO:0000313" key="6">
    <source>
        <dbReference type="EMBL" id="PIU03786.1"/>
    </source>
</evidence>